<organism evidence="1">
    <name type="scientific">bioreactor metagenome</name>
    <dbReference type="NCBI Taxonomy" id="1076179"/>
    <lineage>
        <taxon>unclassified sequences</taxon>
        <taxon>metagenomes</taxon>
        <taxon>ecological metagenomes</taxon>
    </lineage>
</organism>
<proteinExistence type="predicted"/>
<gene>
    <name evidence="1" type="ORF">SDC9_182130</name>
</gene>
<accession>A0A645H803</accession>
<protein>
    <submittedName>
        <fullName evidence="1">Uncharacterized protein</fullName>
    </submittedName>
</protein>
<dbReference type="AlphaFoldDB" id="A0A645H803"/>
<comment type="caution">
    <text evidence="1">The sequence shown here is derived from an EMBL/GenBank/DDBJ whole genome shotgun (WGS) entry which is preliminary data.</text>
</comment>
<reference evidence="1" key="1">
    <citation type="submission" date="2019-08" db="EMBL/GenBank/DDBJ databases">
        <authorList>
            <person name="Kucharzyk K."/>
            <person name="Murdoch R.W."/>
            <person name="Higgins S."/>
            <person name="Loffler F."/>
        </authorList>
    </citation>
    <scope>NUCLEOTIDE SEQUENCE</scope>
</reference>
<sequence>MKKNEYKNVMDTVIIPYILENPNKIPELISKRLSIFFTVCSTAILSKKLINERK</sequence>
<name>A0A645H803_9ZZZZ</name>
<evidence type="ECO:0000313" key="1">
    <source>
        <dbReference type="EMBL" id="MPN34636.1"/>
    </source>
</evidence>
<dbReference type="EMBL" id="VSSQ01087787">
    <property type="protein sequence ID" value="MPN34636.1"/>
    <property type="molecule type" value="Genomic_DNA"/>
</dbReference>